<name>A0ABR1SZE6_9PEZI</name>
<feature type="domain" description="Heterokaryon incompatibility" evidence="1">
    <location>
        <begin position="54"/>
        <end position="217"/>
    </location>
</feature>
<dbReference type="PANTHER" id="PTHR24148:SF64">
    <property type="entry name" value="HETEROKARYON INCOMPATIBILITY DOMAIN-CONTAINING PROTEIN"/>
    <property type="match status" value="1"/>
</dbReference>
<keyword evidence="3" id="KW-1185">Reference proteome</keyword>
<evidence type="ECO:0000259" key="1">
    <source>
        <dbReference type="Pfam" id="PF06985"/>
    </source>
</evidence>
<dbReference type="Proteomes" id="UP001444661">
    <property type="component" value="Unassembled WGS sequence"/>
</dbReference>
<dbReference type="InterPro" id="IPR052895">
    <property type="entry name" value="HetReg/Transcr_Mod"/>
</dbReference>
<dbReference type="EMBL" id="JAQQWK010000006">
    <property type="protein sequence ID" value="KAK8039699.1"/>
    <property type="molecule type" value="Genomic_DNA"/>
</dbReference>
<evidence type="ECO:0000313" key="2">
    <source>
        <dbReference type="EMBL" id="KAK8039699.1"/>
    </source>
</evidence>
<protein>
    <recommendedName>
        <fullName evidence="1">Heterokaryon incompatibility domain-containing protein</fullName>
    </recommendedName>
</protein>
<accession>A0ABR1SZE6</accession>
<evidence type="ECO:0000313" key="3">
    <source>
        <dbReference type="Proteomes" id="UP001444661"/>
    </source>
</evidence>
<proteinExistence type="predicted"/>
<dbReference type="Pfam" id="PF06985">
    <property type="entry name" value="HET"/>
    <property type="match status" value="1"/>
</dbReference>
<reference evidence="2 3" key="1">
    <citation type="submission" date="2023-01" db="EMBL/GenBank/DDBJ databases">
        <title>Analysis of 21 Apiospora genomes using comparative genomics revels a genus with tremendous synthesis potential of carbohydrate active enzymes and secondary metabolites.</title>
        <authorList>
            <person name="Sorensen T."/>
        </authorList>
    </citation>
    <scope>NUCLEOTIDE SEQUENCE [LARGE SCALE GENOMIC DNA]</scope>
    <source>
        <strain evidence="2 3">CBS 33761</strain>
    </source>
</reference>
<sequence>MEPCPSESKLGAYQYAPLPSPTHLRRCIVQPDHCEKPVTITIDVVEFSAASPDYEALSYVWGSDEDPLQVTVDCGNGDRRALSVTQNLHEALRHLRRPDSPRFLWVDAICINQKDDVEKGPQVSMMDQIYKRATRVIAWLGPEANESDLAMSLMGFLGSQIKTDFDSGERGLKLVADSVDHDLVDLTKPLDFSTNEVRFLAALLRRSWFTRLWIRQEILLANKQALIRCGKSQVSWSTFRNTLALLYRKPIRAKSIGPELSAFSLSIQRLSGFIYQLRQIRLDQLRTYFNSADCEDKRDRVFAVKGMLEDGSSEDLRVTPDYTKTYEDVYTDAVERSAAHFKSLDIIGQCELNDNAPKGTRLPSWVPDWSQKSALGQFELETLASSHLAALYQIVTGGHEQRVLRVFGMVTTVIRTTGPIVGPMRDDTLQEKVSMLYTAMSTLDDATRTAHSRDANFVQQLTLALQAGVRDDRIHPPTMRAPSWHDYAEVAHQLLARTLTADRAAVSPGLSTAINVYYTSLVGRRLGWDAHGVPILCPGSAAPGDQVSILVGCTSPMLLRSLPAAGGGGHQRYAVVGQCVTTDTCDGDAMLGPLPEGVRIARVKAAHWGFGFVTQDTGEVSLLDPRLAEECLLGSHVESAKRWMREYPNSRIFVSPDRLKRVVKNRTGREMRWLNLV</sequence>
<gene>
    <name evidence="2" type="ORF">PG993_008110</name>
</gene>
<dbReference type="PANTHER" id="PTHR24148">
    <property type="entry name" value="ANKYRIN REPEAT DOMAIN-CONTAINING PROTEIN 39 HOMOLOG-RELATED"/>
    <property type="match status" value="1"/>
</dbReference>
<dbReference type="InterPro" id="IPR010730">
    <property type="entry name" value="HET"/>
</dbReference>
<comment type="caution">
    <text evidence="2">The sequence shown here is derived from an EMBL/GenBank/DDBJ whole genome shotgun (WGS) entry which is preliminary data.</text>
</comment>
<organism evidence="2 3">
    <name type="scientific">Apiospora rasikravindrae</name>
    <dbReference type="NCBI Taxonomy" id="990691"/>
    <lineage>
        <taxon>Eukaryota</taxon>
        <taxon>Fungi</taxon>
        <taxon>Dikarya</taxon>
        <taxon>Ascomycota</taxon>
        <taxon>Pezizomycotina</taxon>
        <taxon>Sordariomycetes</taxon>
        <taxon>Xylariomycetidae</taxon>
        <taxon>Amphisphaeriales</taxon>
        <taxon>Apiosporaceae</taxon>
        <taxon>Apiospora</taxon>
    </lineage>
</organism>